<keyword evidence="4" id="KW-0597">Phosphoprotein</keyword>
<dbReference type="Gene3D" id="1.20.5.1700">
    <property type="match status" value="1"/>
</dbReference>
<dbReference type="InterPro" id="IPR039915">
    <property type="entry name" value="TACC"/>
</dbReference>
<dbReference type="Pfam" id="PF25777">
    <property type="entry name" value="Aurora-A_bind_TACC3"/>
    <property type="match status" value="1"/>
</dbReference>
<feature type="coiled-coil region" evidence="7">
    <location>
        <begin position="257"/>
        <end position="390"/>
    </location>
</feature>
<evidence type="ECO:0000313" key="10">
    <source>
        <dbReference type="RefSeq" id="XP_014681419.1"/>
    </source>
</evidence>
<evidence type="ECO:0000259" key="8">
    <source>
        <dbReference type="Pfam" id="PF05010"/>
    </source>
</evidence>
<evidence type="ECO:0000256" key="6">
    <source>
        <dbReference type="ARBA" id="ARBA00023212"/>
    </source>
</evidence>
<protein>
    <submittedName>
        <fullName evidence="10">Transforming acidic coiled-coil-containing protein 3-like isoform X1</fullName>
    </submittedName>
    <submittedName>
        <fullName evidence="11">Transforming acidic coiled-coil-containing protein 3-like isoform X2</fullName>
    </submittedName>
</protein>
<evidence type="ECO:0000256" key="5">
    <source>
        <dbReference type="ARBA" id="ARBA00023054"/>
    </source>
</evidence>
<keyword evidence="3" id="KW-0963">Cytoplasm</keyword>
<evidence type="ECO:0000256" key="3">
    <source>
        <dbReference type="ARBA" id="ARBA00022490"/>
    </source>
</evidence>
<dbReference type="RefSeq" id="XP_014681420.1">
    <property type="nucleotide sequence ID" value="XM_014825934.1"/>
</dbReference>
<keyword evidence="5 7" id="KW-0175">Coiled coil</keyword>
<dbReference type="Pfam" id="PF05010">
    <property type="entry name" value="TACC_C"/>
    <property type="match status" value="1"/>
</dbReference>
<evidence type="ECO:0000256" key="7">
    <source>
        <dbReference type="SAM" id="Coils"/>
    </source>
</evidence>
<comment type="subcellular location">
    <subcellularLocation>
        <location evidence="1">Cytoplasm</location>
        <location evidence="1">Cytoskeleton</location>
    </subcellularLocation>
</comment>
<comment type="similarity">
    <text evidence="2">Belongs to the TACC family.</text>
</comment>
<dbReference type="InterPro" id="IPR057663">
    <property type="entry name" value="TACC3_Aurora-A_bind"/>
</dbReference>
<evidence type="ECO:0000313" key="11">
    <source>
        <dbReference type="RefSeq" id="XP_014681420.1"/>
    </source>
</evidence>
<evidence type="ECO:0000256" key="1">
    <source>
        <dbReference type="ARBA" id="ARBA00004245"/>
    </source>
</evidence>
<dbReference type="RefSeq" id="XP_014681419.1">
    <property type="nucleotide sequence ID" value="XM_014825933.1"/>
</dbReference>
<feature type="domain" description="Transforming acidic coiled-coil-containing protein C-terminal" evidence="8">
    <location>
        <begin position="199"/>
        <end position="388"/>
    </location>
</feature>
<dbReference type="Proteomes" id="UP000695022">
    <property type="component" value="Unplaced"/>
</dbReference>
<evidence type="ECO:0000256" key="2">
    <source>
        <dbReference type="ARBA" id="ARBA00009423"/>
    </source>
</evidence>
<reference evidence="10 11" key="1">
    <citation type="submission" date="2025-05" db="UniProtKB">
        <authorList>
            <consortium name="RefSeq"/>
        </authorList>
    </citation>
    <scope>IDENTIFICATION</scope>
</reference>
<evidence type="ECO:0000256" key="4">
    <source>
        <dbReference type="ARBA" id="ARBA00022553"/>
    </source>
</evidence>
<dbReference type="InterPro" id="IPR007707">
    <property type="entry name" value="TACC_C"/>
</dbReference>
<dbReference type="PANTHER" id="PTHR13924">
    <property type="entry name" value="TRANSFORMING ACIDIC COILED-COIL CONTAINING PROTEIN 1/2"/>
    <property type="match status" value="1"/>
</dbReference>
<name>A0ABM1FAE8_PRICU</name>
<evidence type="ECO:0000313" key="9">
    <source>
        <dbReference type="Proteomes" id="UP000695022"/>
    </source>
</evidence>
<proteinExistence type="inferred from homology"/>
<organism evidence="9 10">
    <name type="scientific">Priapulus caudatus</name>
    <name type="common">Priapulid worm</name>
    <dbReference type="NCBI Taxonomy" id="37621"/>
    <lineage>
        <taxon>Eukaryota</taxon>
        <taxon>Metazoa</taxon>
        <taxon>Ecdysozoa</taxon>
        <taxon>Scalidophora</taxon>
        <taxon>Priapulida</taxon>
        <taxon>Priapulimorpha</taxon>
        <taxon>Priapulimorphida</taxon>
        <taxon>Priapulidae</taxon>
        <taxon>Priapulus</taxon>
    </lineage>
</organism>
<keyword evidence="6" id="KW-0206">Cytoskeleton</keyword>
<sequence>MLPSINGMTESAMTVTNEFPADGSGSQEEFRPATEFFNDPNAFEYLEGRGAHMKPSALARQSLYQMFDPMLGTPSPPAQRTAAAAPTIIKEQPESSNPNDETFALMGTPPLSARPAPMSTETPPGLSRCILDQTNMLDASINPAGGLPQQLNTLVLIPQAQNGPNEIVQILQYSEQDAENMISRNNLEWTNKMFVQRGEWEKKTKVLEREMHELHNTHQRKLQENVDMKGVVSEYETTISQLIAEKEHNKCEATENNSELVAERDQVLEDMQNVEKAFSDLHRRYEKAKGVVEALRKNEDTLKCMVEEYQAKLKKQEHRYQELKNKAEEKLESAVMEIETIKRNNASELVALRAGLKRADMKVANLDRICEQKTKENQELTNICDELIAKVTR</sequence>
<gene>
    <name evidence="10 11" type="primary">LOC106821226</name>
</gene>
<accession>A0ABM1FAE8</accession>
<keyword evidence="9" id="KW-1185">Reference proteome</keyword>
<dbReference type="GeneID" id="106821226"/>
<dbReference type="PANTHER" id="PTHR13924:SF10">
    <property type="entry name" value="TRANSFORMING ACIDIC COILED-COIL PROTEIN, ISOFORM K"/>
    <property type="match status" value="1"/>
</dbReference>